<keyword evidence="3" id="KW-0808">Transferase</keyword>
<evidence type="ECO:0000256" key="2">
    <source>
        <dbReference type="ARBA" id="ARBA00012483"/>
    </source>
</evidence>
<dbReference type="EMBL" id="JAJJHW010002585">
    <property type="protein sequence ID" value="KAH8371477.1"/>
    <property type="molecule type" value="Genomic_DNA"/>
</dbReference>
<protein>
    <recommendedName>
        <fullName evidence="2">RING-type E3 ubiquitin transferase</fullName>
        <ecNumber evidence="2">2.3.2.27</ecNumber>
    </recommendedName>
</protein>
<comment type="catalytic activity">
    <reaction evidence="1">
        <text>S-ubiquitinyl-[E2 ubiquitin-conjugating enzyme]-L-cysteine + [acceptor protein]-L-lysine = [E2 ubiquitin-conjugating enzyme]-L-cysteine + N(6)-ubiquitinyl-[acceptor protein]-L-lysine.</text>
        <dbReference type="EC" id="2.3.2.27"/>
    </reaction>
</comment>
<evidence type="ECO:0000313" key="6">
    <source>
        <dbReference type="Proteomes" id="UP001200034"/>
    </source>
</evidence>
<dbReference type="PANTHER" id="PTHR46077:SF5">
    <property type="entry name" value="RING-TYPE DOMAIN-CONTAINING PROTEIN"/>
    <property type="match status" value="1"/>
</dbReference>
<evidence type="ECO:0000256" key="4">
    <source>
        <dbReference type="SAM" id="MobiDB-lite"/>
    </source>
</evidence>
<evidence type="ECO:0000313" key="5">
    <source>
        <dbReference type="EMBL" id="KAH8371477.1"/>
    </source>
</evidence>
<evidence type="ECO:0000256" key="1">
    <source>
        <dbReference type="ARBA" id="ARBA00000900"/>
    </source>
</evidence>
<dbReference type="AlphaFoldDB" id="A0AAD4K1H0"/>
<dbReference type="GO" id="GO:0061630">
    <property type="term" value="F:ubiquitin protein ligase activity"/>
    <property type="evidence" value="ECO:0007669"/>
    <property type="project" value="UniProtKB-EC"/>
</dbReference>
<dbReference type="PANTHER" id="PTHR46077">
    <property type="entry name" value="E3 UBIQUITIN-PROTEIN LIGASE TOPORS"/>
    <property type="match status" value="1"/>
</dbReference>
<dbReference type="GO" id="GO:0000209">
    <property type="term" value="P:protein polyubiquitination"/>
    <property type="evidence" value="ECO:0007669"/>
    <property type="project" value="TreeGrafter"/>
</dbReference>
<gene>
    <name evidence="5" type="ORF">KR093_007580</name>
</gene>
<feature type="region of interest" description="Disordered" evidence="4">
    <location>
        <begin position="213"/>
        <end position="236"/>
    </location>
</feature>
<dbReference type="GO" id="GO:0006513">
    <property type="term" value="P:protein monoubiquitination"/>
    <property type="evidence" value="ECO:0007669"/>
    <property type="project" value="TreeGrafter"/>
</dbReference>
<reference evidence="5" key="1">
    <citation type="journal article" date="2021" name="Mol. Ecol. Resour.">
        <title>Phylogenomic analyses of the genus Drosophila reveals genomic signals of climate adaptation.</title>
        <authorList>
            <person name="Li F."/>
            <person name="Rane R.V."/>
            <person name="Luria V."/>
            <person name="Xiong Z."/>
            <person name="Chen J."/>
            <person name="Li Z."/>
            <person name="Catullo R.A."/>
            <person name="Griffin P.C."/>
            <person name="Schiffer M."/>
            <person name="Pearce S."/>
            <person name="Lee S.F."/>
            <person name="McElroy K."/>
            <person name="Stocker A."/>
            <person name="Shirriffs J."/>
            <person name="Cockerell F."/>
            <person name="Coppin C."/>
            <person name="Sgro C.M."/>
            <person name="Karger A."/>
            <person name="Cain J.W."/>
            <person name="Weber J.A."/>
            <person name="Santpere G."/>
            <person name="Kirschner M.W."/>
            <person name="Hoffmann A.A."/>
            <person name="Oakeshott J.G."/>
            <person name="Zhang G."/>
        </authorList>
    </citation>
    <scope>NUCLEOTIDE SEQUENCE</scope>
    <source>
        <strain evidence="5">BGI-SZ-2011g</strain>
    </source>
</reference>
<name>A0AAD4K1H0_9MUSC</name>
<keyword evidence="6" id="KW-1185">Reference proteome</keyword>
<organism evidence="5 6">
    <name type="scientific">Drosophila rubida</name>
    <dbReference type="NCBI Taxonomy" id="30044"/>
    <lineage>
        <taxon>Eukaryota</taxon>
        <taxon>Metazoa</taxon>
        <taxon>Ecdysozoa</taxon>
        <taxon>Arthropoda</taxon>
        <taxon>Hexapoda</taxon>
        <taxon>Insecta</taxon>
        <taxon>Pterygota</taxon>
        <taxon>Neoptera</taxon>
        <taxon>Endopterygota</taxon>
        <taxon>Diptera</taxon>
        <taxon>Brachycera</taxon>
        <taxon>Muscomorpha</taxon>
        <taxon>Ephydroidea</taxon>
        <taxon>Drosophilidae</taxon>
        <taxon>Drosophila</taxon>
    </lineage>
</organism>
<dbReference type="EC" id="2.3.2.27" evidence="2"/>
<accession>A0AAD4K1H0</accession>
<evidence type="ECO:0000256" key="3">
    <source>
        <dbReference type="ARBA" id="ARBA00022679"/>
    </source>
</evidence>
<sequence>MLSRQMVAWRSFVYGHNLYSIVGNDSIVFRDCSPDALRRYPSALHRIMDFANRDLSVLFSTGKKELVEVFDTAQSLLQVIDIRSDEFLYEVMNHLGPAADQFVHELRSFACSPYDSLISYDCNMKYRARKLTEFEVVDCGVEDDFELLPGIFTFPEYANSLQDDDEFDFFSVDIELEDEDADMLDNYFDITALHAPLLEEMRRTFKNRNLSAPRQFQLTSPTRSPVSSQTETPPVVMSPADVGLEMTASRPQPELQTAEVQQVPMATVVTARAQPGPSPRVRISPSPAPVVRSAEPARNARQMPFHRSPIQLRSRTTGTKRRFQT</sequence>
<feature type="region of interest" description="Disordered" evidence="4">
    <location>
        <begin position="272"/>
        <end position="325"/>
    </location>
</feature>
<dbReference type="Proteomes" id="UP001200034">
    <property type="component" value="Unassembled WGS sequence"/>
</dbReference>
<feature type="compositionally biased region" description="Polar residues" evidence="4">
    <location>
        <begin position="213"/>
        <end position="232"/>
    </location>
</feature>
<comment type="caution">
    <text evidence="5">The sequence shown here is derived from an EMBL/GenBank/DDBJ whole genome shotgun (WGS) entry which is preliminary data.</text>
</comment>
<proteinExistence type="predicted"/>